<dbReference type="AlphaFoldDB" id="A0A090LRV6"/>
<reference evidence="3" key="1">
    <citation type="submission" date="2014-09" db="EMBL/GenBank/DDBJ databases">
        <authorList>
            <person name="Martin A.A."/>
        </authorList>
    </citation>
    <scope>NUCLEOTIDE SEQUENCE</scope>
    <source>
        <strain evidence="3">ED321</strain>
    </source>
</reference>
<dbReference type="EMBL" id="LN609530">
    <property type="protein sequence ID" value="CEF70937.1"/>
    <property type="molecule type" value="Genomic_DNA"/>
</dbReference>
<dbReference type="WormBase" id="SRAE_X000026700">
    <property type="protein sequence ID" value="SRP01231"/>
    <property type="gene ID" value="WBGene00265823"/>
</dbReference>
<reference evidence="2" key="2">
    <citation type="submission" date="2014-09" db="EMBL/GenBank/DDBJ databases">
        <authorList>
            <person name="Aslett A.Martin."/>
        </authorList>
    </citation>
    <scope>NUCLEOTIDE SEQUENCE</scope>
    <source>
        <strain evidence="2">ED321 Heterogonic</strain>
    </source>
</reference>
<feature type="chain" id="PRO_5015031164" evidence="1">
    <location>
        <begin position="25"/>
        <end position="184"/>
    </location>
</feature>
<accession>A0A090LRV6</accession>
<evidence type="ECO:0000313" key="4">
    <source>
        <dbReference type="WBParaSite" id="SRAE_X000026700.1"/>
    </source>
</evidence>
<evidence type="ECO:0000256" key="1">
    <source>
        <dbReference type="SAM" id="SignalP"/>
    </source>
</evidence>
<name>A0A090LRV6_STRRB</name>
<dbReference type="CTD" id="36383317"/>
<evidence type="ECO:0000313" key="3">
    <source>
        <dbReference type="Proteomes" id="UP000035682"/>
    </source>
</evidence>
<keyword evidence="3" id="KW-1185">Reference proteome</keyword>
<reference evidence="4" key="3">
    <citation type="submission" date="2020-12" db="UniProtKB">
        <authorList>
            <consortium name="WormBaseParasite"/>
        </authorList>
    </citation>
    <scope>IDENTIFICATION</scope>
</reference>
<organism evidence="2">
    <name type="scientific">Strongyloides ratti</name>
    <name type="common">Parasitic roundworm</name>
    <dbReference type="NCBI Taxonomy" id="34506"/>
    <lineage>
        <taxon>Eukaryota</taxon>
        <taxon>Metazoa</taxon>
        <taxon>Ecdysozoa</taxon>
        <taxon>Nematoda</taxon>
        <taxon>Chromadorea</taxon>
        <taxon>Rhabditida</taxon>
        <taxon>Tylenchina</taxon>
        <taxon>Panagrolaimomorpha</taxon>
        <taxon>Strongyloidoidea</taxon>
        <taxon>Strongyloididae</taxon>
        <taxon>Strongyloides</taxon>
    </lineage>
</organism>
<dbReference type="RefSeq" id="XP_024510133.1">
    <property type="nucleotide sequence ID" value="XM_024644590.1"/>
</dbReference>
<evidence type="ECO:0000313" key="2">
    <source>
        <dbReference type="EMBL" id="CEF70937.1"/>
    </source>
</evidence>
<sequence>MHSIESYLFNIFITIAIIFVVSNCQNEEADTENSKIVDKWFVGNVEVTCNGQPQENVNVSIFKLLQNEKFNSLYDYIVLNSTLTDKKGLGQVTGHWTIPPNYPSCRMCLFHNCQPKTIQIKNNVDGYQYSYCFSFGQSYIKNTLEQAQSNDFDEAIELTLQSSADYVKTLQKYIGDCPSKKITK</sequence>
<dbReference type="Proteomes" id="UP000035682">
    <property type="component" value="Unplaced"/>
</dbReference>
<feature type="signal peptide" evidence="1">
    <location>
        <begin position="1"/>
        <end position="24"/>
    </location>
</feature>
<proteinExistence type="predicted"/>
<gene>
    <name evidence="2 4 5" type="ORF">SRAE_X000026700</name>
</gene>
<protein>
    <submittedName>
        <fullName evidence="4">Transthyretin-like family-containing protein</fullName>
    </submittedName>
</protein>
<dbReference type="GeneID" id="36383317"/>
<dbReference type="WBParaSite" id="SRAE_X000026700.1">
    <property type="protein sequence ID" value="SRAE_X000026700.1"/>
    <property type="gene ID" value="WBGene00265823"/>
</dbReference>
<keyword evidence="1" id="KW-0732">Signal</keyword>
<evidence type="ECO:0000313" key="5">
    <source>
        <dbReference type="WormBase" id="SRAE_X000026700"/>
    </source>
</evidence>